<comment type="caution">
    <text evidence="1">The sequence shown here is derived from an EMBL/GenBank/DDBJ whole genome shotgun (WGS) entry which is preliminary data.</text>
</comment>
<sequence>MQTQIPYLPLSPFPSTNNTLCSKPNNSKNIPFLCSFSTLSSRSISTPTSNPSLSNFLIETLAFSEPKAVSISNRFSSRKSLENPHAVVQFLKQLGFSDAHVRSTIRIRPKTLFSNIDKTLKPKLQFFQDLGLTGPDLGKFISTHSRVLVSSLERTLIPFVDIIKNTLVNDENNQGLIRVLQCPYWATSKSELRPKCNIAFLESCGIVGSQLSYLLKWQPWLFFISETALRDIVSRVLDMGFSVDSRLLVHAVFVVGGQSGETFRRKIDLFRTFGFSEDECMDMLRKAPRLLGASKSKLKFGMEFFLIDVKLERSVLLRQPTCLMFSMGARILPRYRVLQALKCKRLLKKEPSLLNALKFSEEKFLEKFISRFRDDAEELLVAYKGGPLDS</sequence>
<gene>
    <name evidence="1" type="ORF">RHMOL_Rhmol10G0231800</name>
</gene>
<dbReference type="EMBL" id="CM046397">
    <property type="protein sequence ID" value="KAI8536122.1"/>
    <property type="molecule type" value="Genomic_DNA"/>
</dbReference>
<evidence type="ECO:0000313" key="2">
    <source>
        <dbReference type="Proteomes" id="UP001062846"/>
    </source>
</evidence>
<protein>
    <submittedName>
        <fullName evidence="1">Uncharacterized protein</fullName>
    </submittedName>
</protein>
<reference evidence="1" key="1">
    <citation type="submission" date="2022-02" db="EMBL/GenBank/DDBJ databases">
        <title>Plant Genome Project.</title>
        <authorList>
            <person name="Zhang R.-G."/>
        </authorList>
    </citation>
    <scope>NUCLEOTIDE SEQUENCE</scope>
    <source>
        <strain evidence="1">AT1</strain>
    </source>
</reference>
<evidence type="ECO:0000313" key="1">
    <source>
        <dbReference type="EMBL" id="KAI8536122.1"/>
    </source>
</evidence>
<dbReference type="Proteomes" id="UP001062846">
    <property type="component" value="Chromosome 10"/>
</dbReference>
<accession>A0ACC0M5H1</accession>
<proteinExistence type="predicted"/>
<organism evidence="1 2">
    <name type="scientific">Rhododendron molle</name>
    <name type="common">Chinese azalea</name>
    <name type="synonym">Azalea mollis</name>
    <dbReference type="NCBI Taxonomy" id="49168"/>
    <lineage>
        <taxon>Eukaryota</taxon>
        <taxon>Viridiplantae</taxon>
        <taxon>Streptophyta</taxon>
        <taxon>Embryophyta</taxon>
        <taxon>Tracheophyta</taxon>
        <taxon>Spermatophyta</taxon>
        <taxon>Magnoliopsida</taxon>
        <taxon>eudicotyledons</taxon>
        <taxon>Gunneridae</taxon>
        <taxon>Pentapetalae</taxon>
        <taxon>asterids</taxon>
        <taxon>Ericales</taxon>
        <taxon>Ericaceae</taxon>
        <taxon>Ericoideae</taxon>
        <taxon>Rhodoreae</taxon>
        <taxon>Rhododendron</taxon>
    </lineage>
</organism>
<keyword evidence="2" id="KW-1185">Reference proteome</keyword>
<name>A0ACC0M5H1_RHOML</name>